<dbReference type="HOGENOM" id="CLU_056327_0_0_6"/>
<dbReference type="Pfam" id="PF24827">
    <property type="entry name" value="AstE_AspA_cat"/>
    <property type="match status" value="1"/>
</dbReference>
<dbReference type="CDD" id="cd06910">
    <property type="entry name" value="M14_ASTE_ASPA-like"/>
    <property type="match status" value="1"/>
</dbReference>
<comment type="cofactor">
    <cofactor evidence="1">
        <name>Zn(2+)</name>
        <dbReference type="ChEBI" id="CHEBI:29105"/>
    </cofactor>
</comment>
<dbReference type="PANTHER" id="PTHR15162:SF7">
    <property type="entry name" value="SUCCINYLGLUTAMATE DESUCCINYLASE"/>
    <property type="match status" value="1"/>
</dbReference>
<evidence type="ECO:0000256" key="3">
    <source>
        <dbReference type="ARBA" id="ARBA00022801"/>
    </source>
</evidence>
<dbReference type="eggNOG" id="COG3608">
    <property type="taxonomic scope" value="Bacteria"/>
</dbReference>
<dbReference type="Gene3D" id="3.40.630.10">
    <property type="entry name" value="Zn peptidases"/>
    <property type="match status" value="1"/>
</dbReference>
<dbReference type="GO" id="GO:0046872">
    <property type="term" value="F:metal ion binding"/>
    <property type="evidence" value="ECO:0007669"/>
    <property type="project" value="UniProtKB-KW"/>
</dbReference>
<keyword evidence="7" id="KW-1185">Reference proteome</keyword>
<dbReference type="GO" id="GO:0016788">
    <property type="term" value="F:hydrolase activity, acting on ester bonds"/>
    <property type="evidence" value="ECO:0007669"/>
    <property type="project" value="InterPro"/>
</dbReference>
<dbReference type="EMBL" id="CP002583">
    <property type="protein sequence ID" value="ADZ91687.1"/>
    <property type="molecule type" value="Genomic_DNA"/>
</dbReference>
<dbReference type="PANTHER" id="PTHR15162">
    <property type="entry name" value="ASPARTOACYLASE"/>
    <property type="match status" value="1"/>
</dbReference>
<keyword evidence="2" id="KW-0479">Metal-binding</keyword>
<dbReference type="KEGG" id="mme:Marme_2455"/>
<feature type="domain" description="Succinylglutamate desuccinylase/Aspartoacylase catalytic" evidence="5">
    <location>
        <begin position="40"/>
        <end position="150"/>
    </location>
</feature>
<accession>F2JV33</accession>
<protein>
    <submittedName>
        <fullName evidence="6">Succinylglutamate desuccinylase/aspartoacylase</fullName>
    </submittedName>
</protein>
<name>F2JV33_MARM1</name>
<evidence type="ECO:0000313" key="6">
    <source>
        <dbReference type="EMBL" id="ADZ91687.1"/>
    </source>
</evidence>
<evidence type="ECO:0000256" key="2">
    <source>
        <dbReference type="ARBA" id="ARBA00022723"/>
    </source>
</evidence>
<dbReference type="STRING" id="717774.Marme_2455"/>
<proteinExistence type="predicted"/>
<reference evidence="6 7" key="1">
    <citation type="journal article" date="2012" name="Stand. Genomic Sci.">
        <title>Complete genome sequence of the melanogenic marine bacterium Marinomonas mediterranea type strain (MMB-1(T)).</title>
        <authorList>
            <person name="Lucas-Elio P."/>
            <person name="Goodwin L."/>
            <person name="Woyke T."/>
            <person name="Pitluck S."/>
            <person name="Nolan M."/>
            <person name="Kyrpides N.C."/>
            <person name="Detter J.C."/>
            <person name="Copeland A."/>
            <person name="Teshima H."/>
            <person name="Bruce D."/>
            <person name="Detter C."/>
            <person name="Tapia R."/>
            <person name="Han S."/>
            <person name="Land M.L."/>
            <person name="Ivanova N."/>
            <person name="Mikhailova N."/>
            <person name="Johnston A.W."/>
            <person name="Sanchez-Amat A."/>
        </authorList>
    </citation>
    <scope>NUCLEOTIDE SEQUENCE [LARGE SCALE GENOMIC DNA]</scope>
    <source>
        <strain evidence="7">ATCC 700492 / JCM 21426 / NBRC 103028 / MMB-1</strain>
    </source>
</reference>
<evidence type="ECO:0000259" key="5">
    <source>
        <dbReference type="Pfam" id="PF24827"/>
    </source>
</evidence>
<dbReference type="AlphaFoldDB" id="F2JV33"/>
<dbReference type="GO" id="GO:0005829">
    <property type="term" value="C:cytosol"/>
    <property type="evidence" value="ECO:0007669"/>
    <property type="project" value="TreeGrafter"/>
</dbReference>
<sequence length="331" mass="37343">MTTARQFPSYPIEVEFPDISQFAQGNIGIPYLYHFDSKEPGQHVMINAITHGNEVCGAIAVKELLELNVRPRKGKLTLAFANVDAYLKFDPSNPDSSRYVDQDLNRVWTQEILDNEALDSSELRRARELRPVIDDVDYLLDIHSMHERCAPLGVCGPTQKGLEFAISQQVPEWVIQDEGHPEGCRLRDYADFGRSDSPKNALLVECGQHWEAVSVDVARDSSARFLMSFNIIEQSDLPEHWVKPLEASHQKVVEVTEPVVATSMNFEFKNDYFGLETFAEKGIIIAEQDGFPISTPYSNCVLVMPSLRQLKPGVTVVRLGKLQETIERGEH</sequence>
<evidence type="ECO:0000256" key="1">
    <source>
        <dbReference type="ARBA" id="ARBA00001947"/>
    </source>
</evidence>
<evidence type="ECO:0000313" key="7">
    <source>
        <dbReference type="Proteomes" id="UP000001062"/>
    </source>
</evidence>
<keyword evidence="4" id="KW-0862">Zinc</keyword>
<dbReference type="PATRIC" id="fig|717774.3.peg.2536"/>
<keyword evidence="3" id="KW-0378">Hydrolase</keyword>
<organism evidence="6 7">
    <name type="scientific">Marinomonas mediterranea (strain ATCC 700492 / JCM 21426 / NBRC 103028 / MMB-1)</name>
    <dbReference type="NCBI Taxonomy" id="717774"/>
    <lineage>
        <taxon>Bacteria</taxon>
        <taxon>Pseudomonadati</taxon>
        <taxon>Pseudomonadota</taxon>
        <taxon>Gammaproteobacteria</taxon>
        <taxon>Oceanospirillales</taxon>
        <taxon>Oceanospirillaceae</taxon>
        <taxon>Marinomonas</taxon>
    </lineage>
</organism>
<dbReference type="Proteomes" id="UP000001062">
    <property type="component" value="Chromosome"/>
</dbReference>
<dbReference type="InterPro" id="IPR050178">
    <property type="entry name" value="AspA/AstE_fam"/>
</dbReference>
<gene>
    <name evidence="6" type="ordered locus">Marme_2455</name>
</gene>
<dbReference type="SUPFAM" id="SSF53187">
    <property type="entry name" value="Zn-dependent exopeptidases"/>
    <property type="match status" value="1"/>
</dbReference>
<dbReference type="RefSeq" id="WP_013661591.1">
    <property type="nucleotide sequence ID" value="NC_015276.1"/>
</dbReference>
<evidence type="ECO:0000256" key="4">
    <source>
        <dbReference type="ARBA" id="ARBA00022833"/>
    </source>
</evidence>
<dbReference type="InterPro" id="IPR055438">
    <property type="entry name" value="AstE_AspA_cat"/>
</dbReference>